<gene>
    <name evidence="2" type="ORF">HRbin22_02490</name>
</gene>
<dbReference type="EMBL" id="BEHY01000129">
    <property type="protein sequence ID" value="GBD10223.1"/>
    <property type="molecule type" value="Genomic_DNA"/>
</dbReference>
<dbReference type="Gene3D" id="3.90.1570.10">
    <property type="entry name" value="tt1808, chain A"/>
    <property type="match status" value="1"/>
</dbReference>
<accession>A0A2H5Y9Y3</accession>
<name>A0A2H5Y9Y3_9CHLR</name>
<organism evidence="2 3">
    <name type="scientific">Candidatus Thermoflexus japonica</name>
    <dbReference type="NCBI Taxonomy" id="2035417"/>
    <lineage>
        <taxon>Bacteria</taxon>
        <taxon>Bacillati</taxon>
        <taxon>Chloroflexota</taxon>
        <taxon>Thermoflexia</taxon>
        <taxon>Thermoflexales</taxon>
        <taxon>Thermoflexaceae</taxon>
        <taxon>Thermoflexus</taxon>
    </lineage>
</organism>
<proteinExistence type="predicted"/>
<dbReference type="CDD" id="cd06260">
    <property type="entry name" value="DUF820-like"/>
    <property type="match status" value="1"/>
</dbReference>
<dbReference type="Proteomes" id="UP000236642">
    <property type="component" value="Unassembled WGS sequence"/>
</dbReference>
<evidence type="ECO:0000313" key="2">
    <source>
        <dbReference type="EMBL" id="GBD10223.1"/>
    </source>
</evidence>
<dbReference type="PANTHER" id="PTHR35400:SF1">
    <property type="entry name" value="SLR1083 PROTEIN"/>
    <property type="match status" value="1"/>
</dbReference>
<dbReference type="AlphaFoldDB" id="A0A2H5Y9Y3"/>
<dbReference type="Pfam" id="PF05685">
    <property type="entry name" value="Uma2"/>
    <property type="match status" value="1"/>
</dbReference>
<protein>
    <recommendedName>
        <fullName evidence="1">Putative restriction endonuclease domain-containing protein</fullName>
    </recommendedName>
</protein>
<dbReference type="PANTHER" id="PTHR35400">
    <property type="entry name" value="SLR1083 PROTEIN"/>
    <property type="match status" value="1"/>
</dbReference>
<dbReference type="SUPFAM" id="SSF52980">
    <property type="entry name" value="Restriction endonuclease-like"/>
    <property type="match status" value="1"/>
</dbReference>
<sequence>MNPSVMVRKFTVEEYHRLTEAGILSEDDPVELIEGVLVEMSPVGSRHAACVRRLADWFFTRRGHRFLVSVQDPISLNEYSEPQPDLALLRPRADFYASAHPGPPDVLLVIEVAESSADYDREHKLPLYGRAGIPEAWVVDLGRGEVVVGRDPSPEGYRTIRIARRGETLSPLAFPDLALSVEEILG</sequence>
<dbReference type="InterPro" id="IPR012296">
    <property type="entry name" value="Nuclease_put_TT1808"/>
</dbReference>
<dbReference type="InterPro" id="IPR008538">
    <property type="entry name" value="Uma2"/>
</dbReference>
<dbReference type="InterPro" id="IPR011335">
    <property type="entry name" value="Restrct_endonuc-II-like"/>
</dbReference>
<comment type="caution">
    <text evidence="2">The sequence shown here is derived from an EMBL/GenBank/DDBJ whole genome shotgun (WGS) entry which is preliminary data.</text>
</comment>
<evidence type="ECO:0000313" key="3">
    <source>
        <dbReference type="Proteomes" id="UP000236642"/>
    </source>
</evidence>
<feature type="domain" description="Putative restriction endonuclease" evidence="1">
    <location>
        <begin position="12"/>
        <end position="182"/>
    </location>
</feature>
<reference evidence="3" key="1">
    <citation type="submission" date="2017-09" db="EMBL/GenBank/DDBJ databases">
        <title>Metaegenomics of thermophilic ammonia-oxidizing enrichment culture.</title>
        <authorList>
            <person name="Kato S."/>
            <person name="Suzuki K."/>
        </authorList>
    </citation>
    <scope>NUCLEOTIDE SEQUENCE [LARGE SCALE GENOMIC DNA]</scope>
</reference>
<evidence type="ECO:0000259" key="1">
    <source>
        <dbReference type="Pfam" id="PF05685"/>
    </source>
</evidence>